<dbReference type="Pfam" id="PF03109">
    <property type="entry name" value="ABC1"/>
    <property type="match status" value="2"/>
</dbReference>
<dbReference type="PANTHER" id="PTHR45890:SF1">
    <property type="entry name" value="AARF DOMAIN CONTAINING KINASE 2"/>
    <property type="match status" value="1"/>
</dbReference>
<dbReference type="InterPro" id="IPR011009">
    <property type="entry name" value="Kinase-like_dom_sf"/>
</dbReference>
<dbReference type="CDD" id="cd13971">
    <property type="entry name" value="ADCK2-like"/>
    <property type="match status" value="1"/>
</dbReference>
<comment type="caution">
    <text evidence="3">The sequence shown here is derived from an EMBL/GenBank/DDBJ whole genome shotgun (WGS) entry which is preliminary data.</text>
</comment>
<dbReference type="GO" id="GO:0005739">
    <property type="term" value="C:mitochondrion"/>
    <property type="evidence" value="ECO:0007669"/>
    <property type="project" value="TreeGrafter"/>
</dbReference>
<gene>
    <name evidence="3" type="ORF">VNI00_002007</name>
</gene>
<dbReference type="PANTHER" id="PTHR45890">
    <property type="entry name" value="AARF DOMAIN CONTAINING KINASE 2 (PREDICTED)"/>
    <property type="match status" value="1"/>
</dbReference>
<name>A0AAW0E0R0_9AGAR</name>
<dbReference type="SUPFAM" id="SSF56112">
    <property type="entry name" value="Protein kinase-like (PK-like)"/>
    <property type="match status" value="1"/>
</dbReference>
<keyword evidence="4" id="KW-1185">Reference proteome</keyword>
<comment type="similarity">
    <text evidence="1">Belongs to the protein kinase superfamily. ADCK protein kinase family.</text>
</comment>
<evidence type="ECO:0000256" key="1">
    <source>
        <dbReference type="ARBA" id="ARBA00009670"/>
    </source>
</evidence>
<proteinExistence type="inferred from homology"/>
<protein>
    <recommendedName>
        <fullName evidence="2">ABC1 atypical kinase-like domain-containing protein</fullName>
    </recommendedName>
</protein>
<dbReference type="AlphaFoldDB" id="A0AAW0E0R0"/>
<feature type="domain" description="ABC1 atypical kinase-like" evidence="2">
    <location>
        <begin position="54"/>
        <end position="105"/>
    </location>
</feature>
<evidence type="ECO:0000313" key="3">
    <source>
        <dbReference type="EMBL" id="KAK7058373.1"/>
    </source>
</evidence>
<reference evidence="3 4" key="1">
    <citation type="submission" date="2024-01" db="EMBL/GenBank/DDBJ databases">
        <title>A draft genome for a cacao thread blight-causing isolate of Paramarasmius palmivorus.</title>
        <authorList>
            <person name="Baruah I.K."/>
            <person name="Bukari Y."/>
            <person name="Amoako-Attah I."/>
            <person name="Meinhardt L.W."/>
            <person name="Bailey B.A."/>
            <person name="Cohen S.P."/>
        </authorList>
    </citation>
    <scope>NUCLEOTIDE SEQUENCE [LARGE SCALE GENOMIC DNA]</scope>
    <source>
        <strain evidence="3 4">GH-12</strain>
    </source>
</reference>
<dbReference type="Proteomes" id="UP001383192">
    <property type="component" value="Unassembled WGS sequence"/>
</dbReference>
<evidence type="ECO:0000313" key="4">
    <source>
        <dbReference type="Proteomes" id="UP001383192"/>
    </source>
</evidence>
<dbReference type="InterPro" id="IPR044095">
    <property type="entry name" value="ADCK2_dom"/>
</dbReference>
<accession>A0AAW0E0R0</accession>
<organism evidence="3 4">
    <name type="scientific">Paramarasmius palmivorus</name>
    <dbReference type="NCBI Taxonomy" id="297713"/>
    <lineage>
        <taxon>Eukaryota</taxon>
        <taxon>Fungi</taxon>
        <taxon>Dikarya</taxon>
        <taxon>Basidiomycota</taxon>
        <taxon>Agaricomycotina</taxon>
        <taxon>Agaricomycetes</taxon>
        <taxon>Agaricomycetidae</taxon>
        <taxon>Agaricales</taxon>
        <taxon>Marasmiineae</taxon>
        <taxon>Marasmiaceae</taxon>
        <taxon>Paramarasmius</taxon>
    </lineage>
</organism>
<dbReference type="InterPro" id="IPR052402">
    <property type="entry name" value="ADCK_kinase"/>
</dbReference>
<evidence type="ECO:0000259" key="2">
    <source>
        <dbReference type="Pfam" id="PF03109"/>
    </source>
</evidence>
<feature type="domain" description="ABC1 atypical kinase-like" evidence="2">
    <location>
        <begin position="141"/>
        <end position="289"/>
    </location>
</feature>
<dbReference type="EMBL" id="JAYKXP010000005">
    <property type="protein sequence ID" value="KAK7058373.1"/>
    <property type="molecule type" value="Genomic_DNA"/>
</dbReference>
<sequence length="553" mass="62053">MEAAGPTFIKASHHYIPIYKSSDVSGSSICQLAQWAASRADLFPSALCERLGALHSRGKPHSFGHTKKAIEKVFQKPFDQVFEQFDEEPIGTGAIAQVYRATLKQDLLPPSYLGPRRHRKTPAAAISPVILHDPPPSVPTAAVAIKVLHPRVAKTISRDLSIMSFFAHFIALFPGMQWLSLPEEVDVFGKMMFQQLDLRNEADNLVTFETNFAPRKVPVNFPRPLTVFSTTDLLVEEYENALPLELFLKNGGGPYDQQVATVGLDAFLNMLLLDNFVHSDLHPGNIMIKFSKPPSTSFLLKNLWLTIKHSLSSSNSESPNIILPDYSESDSIVARLRELSRDRTAWINELTSLHDSGYIPEIVFIDAGLVTTLSSTNRKNFLDLFKSLAEFDGYRTGQLMVERCRTPELAIDTETFALKMQHLVLSVKRKTFSLGQIKISDILRQVLLAVRQHHVKMEGDFINTVISVLLLEGIGRQLDPNLDLFKSALPILRKLGSQMATREQMKKDLPDLPKSNLGAFLKVWVWLEAREFIAASIVNADELIRYDWLAPNV</sequence>
<dbReference type="InterPro" id="IPR004147">
    <property type="entry name" value="ABC1_dom"/>
</dbReference>